<accession>A0A6J6Z5W3</accession>
<reference evidence="1" key="1">
    <citation type="submission" date="2020-05" db="EMBL/GenBank/DDBJ databases">
        <authorList>
            <person name="Chiriac C."/>
            <person name="Salcher M."/>
            <person name="Ghai R."/>
            <person name="Kavagutti S V."/>
        </authorList>
    </citation>
    <scope>NUCLEOTIDE SEQUENCE</scope>
</reference>
<dbReference type="Pfam" id="PF02515">
    <property type="entry name" value="CoA_transf_3"/>
    <property type="match status" value="1"/>
</dbReference>
<dbReference type="InterPro" id="IPR044855">
    <property type="entry name" value="CoA-Trfase_III_dom3_sf"/>
</dbReference>
<dbReference type="Gene3D" id="3.30.60.110">
    <property type="match status" value="1"/>
</dbReference>
<gene>
    <name evidence="1" type="ORF">UFOPK3010_01453</name>
</gene>
<dbReference type="GO" id="GO:0003824">
    <property type="term" value="F:catalytic activity"/>
    <property type="evidence" value="ECO:0007669"/>
    <property type="project" value="InterPro"/>
</dbReference>
<dbReference type="AlphaFoldDB" id="A0A6J6Z5W3"/>
<dbReference type="EMBL" id="CAFAAM010000240">
    <property type="protein sequence ID" value="CAB4815964.1"/>
    <property type="molecule type" value="Genomic_DNA"/>
</dbReference>
<dbReference type="InterPro" id="IPR003673">
    <property type="entry name" value="CoA-Trfase_fam_III"/>
</dbReference>
<protein>
    <submittedName>
        <fullName evidence="1">Unannotated protein</fullName>
    </submittedName>
</protein>
<dbReference type="SUPFAM" id="SSF89796">
    <property type="entry name" value="CoA-transferase family III (CaiB/BaiF)"/>
    <property type="match status" value="1"/>
</dbReference>
<sequence length="191" mass="20830">MVDGTAVLTTFMHGFMAMGLWSDERGVNMLDTGAHYYEVYECSDGKFLSVGAIEPQFYAELLEKTGLAGDEEFAKQNDRSMWPLLKERLAAVIATKTRDEWAAIFDGSDACVAPVLSLVESTTNAHTVARKTFVENAGVVQPAPAPRFSRTEASIQRPPSHPGQHTDEVLKEWGVADDARLAVLRAEGAIA</sequence>
<dbReference type="Gene3D" id="3.30.1540.10">
    <property type="entry name" value="formyl-coa transferase, domain 3"/>
    <property type="match status" value="1"/>
</dbReference>
<dbReference type="InterPro" id="IPR050509">
    <property type="entry name" value="CoA-transferase_III"/>
</dbReference>
<organism evidence="1">
    <name type="scientific">freshwater metagenome</name>
    <dbReference type="NCBI Taxonomy" id="449393"/>
    <lineage>
        <taxon>unclassified sequences</taxon>
        <taxon>metagenomes</taxon>
        <taxon>ecological metagenomes</taxon>
    </lineage>
</organism>
<name>A0A6J6Z5W3_9ZZZZ</name>
<dbReference type="InterPro" id="IPR023606">
    <property type="entry name" value="CoA-Trfase_III_dom_1_sf"/>
</dbReference>
<proteinExistence type="predicted"/>
<dbReference type="PANTHER" id="PTHR48228">
    <property type="entry name" value="SUCCINYL-COA--D-CITRAMALATE COA-TRANSFERASE"/>
    <property type="match status" value="1"/>
</dbReference>
<dbReference type="PANTHER" id="PTHR48228:SF5">
    <property type="entry name" value="ALPHA-METHYLACYL-COA RACEMASE"/>
    <property type="match status" value="1"/>
</dbReference>
<evidence type="ECO:0000313" key="1">
    <source>
        <dbReference type="EMBL" id="CAB4815964.1"/>
    </source>
</evidence>